<dbReference type="Proteomes" id="UP001631969">
    <property type="component" value="Unassembled WGS sequence"/>
</dbReference>
<name>A0ACC7NU37_9BACL</name>
<proteinExistence type="predicted"/>
<accession>A0ACC7NU37</accession>
<protein>
    <submittedName>
        <fullName evidence="1">ABC transporter substrate-binding protein</fullName>
    </submittedName>
</protein>
<evidence type="ECO:0000313" key="1">
    <source>
        <dbReference type="EMBL" id="MFM9327975.1"/>
    </source>
</evidence>
<gene>
    <name evidence="1" type="ORF">ACI1P1_06740</name>
</gene>
<dbReference type="EMBL" id="JBJURJ010000004">
    <property type="protein sequence ID" value="MFM9327975.1"/>
    <property type="molecule type" value="Genomic_DNA"/>
</dbReference>
<keyword evidence="2" id="KW-1185">Reference proteome</keyword>
<sequence length="340" mass="36691">MKKLLVLCLTFAFAAGLMAGCGGKDAADGNDLAAGASPAATAAASASAAASAAPKADTAVFPLTYKDALGNDVVIKERPKRVAVAFFHFLEPWFSLGVTPVAADNANSLFGFLSFQPFIKEQANVLDLGTTVSVEKVLESKPDLIIAATPYNDKIMDQLKQVAPVVVFKNDLDWKGRLLEFSKLIGEPKKGQDKVAEIEKLIVTNREKLAAKKDQTVAFISFNNKGTYTAFGLDRCVAFYDKTAGLGLTPPANYPAVHGKDNIFTLEGLLQLNPSYIFLWDDMTSNSEETTLEELKKNPVWNTLTAVKNNHVFILDRAAFSAGPLGVEYGVKAISEFMLK</sequence>
<organism evidence="1 2">
    <name type="scientific">Paenibacillus mesotrionivorans</name>
    <dbReference type="NCBI Taxonomy" id="3160968"/>
    <lineage>
        <taxon>Bacteria</taxon>
        <taxon>Bacillati</taxon>
        <taxon>Bacillota</taxon>
        <taxon>Bacilli</taxon>
        <taxon>Bacillales</taxon>
        <taxon>Paenibacillaceae</taxon>
        <taxon>Paenibacillus</taxon>
    </lineage>
</organism>
<comment type="caution">
    <text evidence="1">The sequence shown here is derived from an EMBL/GenBank/DDBJ whole genome shotgun (WGS) entry which is preliminary data.</text>
</comment>
<reference evidence="1" key="1">
    <citation type="submission" date="2024-12" db="EMBL/GenBank/DDBJ databases">
        <authorList>
            <person name="Wu N."/>
        </authorList>
    </citation>
    <scope>NUCLEOTIDE SEQUENCE</scope>
    <source>
        <strain evidence="1">P15</strain>
    </source>
</reference>
<evidence type="ECO:0000313" key="2">
    <source>
        <dbReference type="Proteomes" id="UP001631969"/>
    </source>
</evidence>